<dbReference type="AlphaFoldDB" id="A0A2J8RJI6"/>
<keyword evidence="1" id="KW-0732">Signal</keyword>
<name>A0A2J8RJI6_PONAB</name>
<sequence>MFGALVWMLVAGFLLALPPGGAAGAPRAGRRPARP</sequence>
<feature type="non-terminal residue" evidence="2">
    <location>
        <position position="35"/>
    </location>
</feature>
<reference evidence="2" key="1">
    <citation type="submission" date="2017-12" db="EMBL/GenBank/DDBJ databases">
        <title>High-resolution comparative analysis of great ape genomes.</title>
        <authorList>
            <person name="Pollen A."/>
            <person name="Hastie A."/>
            <person name="Hormozdiari F."/>
            <person name="Dougherty M."/>
            <person name="Liu R."/>
            <person name="Chaisson M."/>
            <person name="Hoppe E."/>
            <person name="Hill C."/>
            <person name="Pang A."/>
            <person name="Hillier L."/>
            <person name="Baker C."/>
            <person name="Armstrong J."/>
            <person name="Shendure J."/>
            <person name="Paten B."/>
            <person name="Wilson R."/>
            <person name="Chao H."/>
            <person name="Schneider V."/>
            <person name="Ventura M."/>
            <person name="Kronenberg Z."/>
            <person name="Murali S."/>
            <person name="Gordon D."/>
            <person name="Cantsilieris S."/>
            <person name="Munson K."/>
            <person name="Nelson B."/>
            <person name="Raja A."/>
            <person name="Underwood J."/>
            <person name="Diekhans M."/>
            <person name="Fiddes I."/>
            <person name="Haussler D."/>
            <person name="Eichler E."/>
        </authorList>
    </citation>
    <scope>NUCLEOTIDE SEQUENCE [LARGE SCALE GENOMIC DNA]</scope>
    <source>
        <strain evidence="2">Susie</strain>
    </source>
</reference>
<comment type="caution">
    <text evidence="2">The sequence shown here is derived from an EMBL/GenBank/DDBJ whole genome shotgun (WGS) entry which is preliminary data.</text>
</comment>
<dbReference type="EMBL" id="NDHI03003684">
    <property type="protein sequence ID" value="PNJ08697.1"/>
    <property type="molecule type" value="Genomic_DNA"/>
</dbReference>
<evidence type="ECO:0000313" key="2">
    <source>
        <dbReference type="EMBL" id="PNJ08697.1"/>
    </source>
</evidence>
<feature type="chain" id="PRO_5014345128" evidence="1">
    <location>
        <begin position="24"/>
        <end position="35"/>
    </location>
</feature>
<protein>
    <submittedName>
        <fullName evidence="2">IL17D isoform 1</fullName>
    </submittedName>
</protein>
<gene>
    <name evidence="2" type="ORF">CR201_G0050493</name>
</gene>
<organism evidence="2">
    <name type="scientific">Pongo abelii</name>
    <name type="common">Sumatran orangutan</name>
    <name type="synonym">Pongo pygmaeus abelii</name>
    <dbReference type="NCBI Taxonomy" id="9601"/>
    <lineage>
        <taxon>Eukaryota</taxon>
        <taxon>Metazoa</taxon>
        <taxon>Chordata</taxon>
        <taxon>Craniata</taxon>
        <taxon>Vertebrata</taxon>
        <taxon>Euteleostomi</taxon>
        <taxon>Mammalia</taxon>
        <taxon>Eutheria</taxon>
        <taxon>Euarchontoglires</taxon>
        <taxon>Primates</taxon>
        <taxon>Haplorrhini</taxon>
        <taxon>Catarrhini</taxon>
        <taxon>Hominidae</taxon>
        <taxon>Pongo</taxon>
    </lineage>
</organism>
<accession>A0A2J8RJI6</accession>
<evidence type="ECO:0000256" key="1">
    <source>
        <dbReference type="SAM" id="SignalP"/>
    </source>
</evidence>
<feature type="signal peptide" evidence="1">
    <location>
        <begin position="1"/>
        <end position="23"/>
    </location>
</feature>
<proteinExistence type="predicted"/>